<protein>
    <submittedName>
        <fullName evidence="1">Uncharacterized protein</fullName>
    </submittedName>
</protein>
<proteinExistence type="predicted"/>
<sequence length="58" mass="6545">MDTLKAQTVLFYDADIDGAPMNFCDVFLYSQALEGITLSMILEPPSEEEVSLLLEIFR</sequence>
<dbReference type="PANTHER" id="PTHR34121:SF4">
    <property type="entry name" value="OS05G0162200 PROTEIN"/>
    <property type="match status" value="1"/>
</dbReference>
<name>A0A1D6LYU5_MAIZE</name>
<dbReference type="EMBL" id="CM000782">
    <property type="protein sequence ID" value="AQK84273.1"/>
    <property type="molecule type" value="Genomic_DNA"/>
</dbReference>
<dbReference type="PANTHER" id="PTHR34121">
    <property type="entry name" value="MYOSIN-11"/>
    <property type="match status" value="1"/>
</dbReference>
<evidence type="ECO:0000313" key="1">
    <source>
        <dbReference type="EMBL" id="AQK84273.1"/>
    </source>
</evidence>
<accession>A0A1D6LYU5</accession>
<dbReference type="AlphaFoldDB" id="A0A1D6LYU5"/>
<organism evidence="1">
    <name type="scientific">Zea mays</name>
    <name type="common">Maize</name>
    <dbReference type="NCBI Taxonomy" id="4577"/>
    <lineage>
        <taxon>Eukaryota</taxon>
        <taxon>Viridiplantae</taxon>
        <taxon>Streptophyta</taxon>
        <taxon>Embryophyta</taxon>
        <taxon>Tracheophyta</taxon>
        <taxon>Spermatophyta</taxon>
        <taxon>Magnoliopsida</taxon>
        <taxon>Liliopsida</taxon>
        <taxon>Poales</taxon>
        <taxon>Poaceae</taxon>
        <taxon>PACMAD clade</taxon>
        <taxon>Panicoideae</taxon>
        <taxon>Andropogonodae</taxon>
        <taxon>Andropogoneae</taxon>
        <taxon>Tripsacinae</taxon>
        <taxon>Zea</taxon>
    </lineage>
</organism>
<reference evidence="1" key="1">
    <citation type="submission" date="2015-12" db="EMBL/GenBank/DDBJ databases">
        <title>Update maize B73 reference genome by single molecule sequencing technologies.</title>
        <authorList>
            <consortium name="Maize Genome Sequencing Project"/>
            <person name="Ware D."/>
        </authorList>
    </citation>
    <scope>NUCLEOTIDE SEQUENCE</scope>
    <source>
        <tissue evidence="1">Seedling</tissue>
    </source>
</reference>
<gene>
    <name evidence="1" type="ORF">ZEAMMB73_Zm00001d037546</name>
</gene>